<dbReference type="InterPro" id="IPR043128">
    <property type="entry name" value="Rev_trsase/Diguanyl_cyclase"/>
</dbReference>
<dbReference type="InterPro" id="IPR000160">
    <property type="entry name" value="GGDEF_dom"/>
</dbReference>
<dbReference type="AlphaFoldDB" id="A0A1I3UJB5"/>
<protein>
    <submittedName>
        <fullName evidence="3">Diguanylate cyclase (GGDEF) domain-containing protein</fullName>
    </submittedName>
</protein>
<evidence type="ECO:0000313" key="4">
    <source>
        <dbReference type="Proteomes" id="UP000199445"/>
    </source>
</evidence>
<evidence type="ECO:0000259" key="2">
    <source>
        <dbReference type="PROSITE" id="PS50887"/>
    </source>
</evidence>
<reference evidence="3 4" key="1">
    <citation type="submission" date="2016-10" db="EMBL/GenBank/DDBJ databases">
        <authorList>
            <person name="de Groot N.N."/>
        </authorList>
    </citation>
    <scope>NUCLEOTIDE SEQUENCE [LARGE SCALE GENOMIC DNA]</scope>
    <source>
        <strain evidence="3 4">IBRC-M 10445</strain>
    </source>
</reference>
<keyword evidence="4" id="KW-1185">Reference proteome</keyword>
<evidence type="ECO:0000313" key="3">
    <source>
        <dbReference type="EMBL" id="SFJ83594.1"/>
    </source>
</evidence>
<evidence type="ECO:0000256" key="1">
    <source>
        <dbReference type="SAM" id="Phobius"/>
    </source>
</evidence>
<dbReference type="SMART" id="SM00267">
    <property type="entry name" value="GGDEF"/>
    <property type="match status" value="1"/>
</dbReference>
<dbReference type="PROSITE" id="PS50887">
    <property type="entry name" value="GGDEF"/>
    <property type="match status" value="1"/>
</dbReference>
<sequence>MLQSVTQSPLSGKLYRLVFLVLLPLILTALWLGFWSFSYWLYAVPLVAFALFPGPLAAVLVALAILATLVITQWQIVLADRHQMQPALVLTVLLAIVLVFLREYKSRQLEPLRRTDELTQAASREYLSADLHKEIQRSEREGSNLSVAMIGLDNMHKEPVPEEDIRAMLPRIGRYLHSQLRDFDTYYRVENLQFLVIFPGMCSSEAAKITEQLQQGLDRLLATHGLAMAVCTGVAGLNIGDDADSLQRSVANALRRARQTTEGARS</sequence>
<dbReference type="EMBL" id="FOSC01000006">
    <property type="protein sequence ID" value="SFJ83594.1"/>
    <property type="molecule type" value="Genomic_DNA"/>
</dbReference>
<keyword evidence="1" id="KW-0812">Transmembrane</keyword>
<keyword evidence="1" id="KW-0472">Membrane</keyword>
<organism evidence="3 4">
    <name type="scientific">Marinobacter persicus</name>
    <dbReference type="NCBI Taxonomy" id="930118"/>
    <lineage>
        <taxon>Bacteria</taxon>
        <taxon>Pseudomonadati</taxon>
        <taxon>Pseudomonadota</taxon>
        <taxon>Gammaproteobacteria</taxon>
        <taxon>Pseudomonadales</taxon>
        <taxon>Marinobacteraceae</taxon>
        <taxon>Marinobacter</taxon>
    </lineage>
</organism>
<feature type="transmembrane region" description="Helical" evidence="1">
    <location>
        <begin position="83"/>
        <end position="101"/>
    </location>
</feature>
<feature type="transmembrane region" description="Helical" evidence="1">
    <location>
        <begin position="46"/>
        <end position="71"/>
    </location>
</feature>
<feature type="domain" description="GGDEF" evidence="2">
    <location>
        <begin position="143"/>
        <end position="266"/>
    </location>
</feature>
<dbReference type="InterPro" id="IPR029787">
    <property type="entry name" value="Nucleotide_cyclase"/>
</dbReference>
<dbReference type="Proteomes" id="UP000199445">
    <property type="component" value="Unassembled WGS sequence"/>
</dbReference>
<accession>A0A1I3UJB5</accession>
<dbReference type="SUPFAM" id="SSF55073">
    <property type="entry name" value="Nucleotide cyclase"/>
    <property type="match status" value="1"/>
</dbReference>
<dbReference type="Pfam" id="PF00990">
    <property type="entry name" value="GGDEF"/>
    <property type="match status" value="1"/>
</dbReference>
<feature type="transmembrane region" description="Helical" evidence="1">
    <location>
        <begin position="14"/>
        <end position="34"/>
    </location>
</feature>
<keyword evidence="1" id="KW-1133">Transmembrane helix</keyword>
<gene>
    <name evidence="3" type="ORF">SAMN05216429_106173</name>
</gene>
<dbReference type="Gene3D" id="3.30.70.270">
    <property type="match status" value="1"/>
</dbReference>
<name>A0A1I3UJB5_9GAMM</name>
<proteinExistence type="predicted"/>
<dbReference type="RefSeq" id="WP_227663655.1">
    <property type="nucleotide sequence ID" value="NZ_BMYN01000012.1"/>
</dbReference>